<sequence length="151" mass="16640">MNNFKRLLASFIAVLSLIAINPIAANAEWKSNTTGWWYTEGSSWATGWRNINGNWYYFYSDGYMAHDCWIGNYYLNSSGAWTTEVPTSTSTNASATQSTSNTNVTGDTVYVSSKGIYHQTASAHGMKNSTAMSIQEAIDSGYRACEAKHCP</sequence>
<protein>
    <submittedName>
        <fullName evidence="4">Putative cell wall binding repeat-containing protein</fullName>
    </submittedName>
</protein>
<dbReference type="eggNOG" id="ENOG5033B0I">
    <property type="taxonomic scope" value="Bacteria"/>
</dbReference>
<comment type="caution">
    <text evidence="4">The sequence shown here is derived from an EMBL/GenBank/DDBJ whole genome shotgun (WGS) entry which is preliminary data.</text>
</comment>
<feature type="repeat" description="Cell wall-binding" evidence="2">
    <location>
        <begin position="45"/>
        <end position="64"/>
    </location>
</feature>
<keyword evidence="1" id="KW-0677">Repeat</keyword>
<evidence type="ECO:0000256" key="1">
    <source>
        <dbReference type="ARBA" id="ARBA00022737"/>
    </source>
</evidence>
<dbReference type="Gene3D" id="2.10.270.10">
    <property type="entry name" value="Cholin Binding"/>
    <property type="match status" value="1"/>
</dbReference>
<accession>C4III8</accession>
<dbReference type="InterPro" id="IPR018337">
    <property type="entry name" value="Cell_wall/Cho-bd_repeat"/>
</dbReference>
<dbReference type="AlphaFoldDB" id="C4III8"/>
<dbReference type="RefSeq" id="WP_003412473.1">
    <property type="nucleotide sequence ID" value="NZ_ACOM01000005.1"/>
</dbReference>
<dbReference type="SUPFAM" id="SSF69360">
    <property type="entry name" value="Cell wall binding repeat"/>
    <property type="match status" value="1"/>
</dbReference>
<dbReference type="Pfam" id="PF19127">
    <property type="entry name" value="Choline_bind_3"/>
    <property type="match status" value="1"/>
</dbReference>
<dbReference type="HOGENOM" id="CLU_1568021_0_0_9"/>
<keyword evidence="5" id="KW-1185">Reference proteome</keyword>
<proteinExistence type="predicted"/>
<gene>
    <name evidence="4" type="ORF">CLP_2224</name>
</gene>
<keyword evidence="3" id="KW-0732">Signal</keyword>
<evidence type="ECO:0000256" key="3">
    <source>
        <dbReference type="SAM" id="SignalP"/>
    </source>
</evidence>
<reference evidence="4 5" key="1">
    <citation type="submission" date="2009-08" db="EMBL/GenBank/DDBJ databases">
        <authorList>
            <person name="Shrivastava S."/>
            <person name="Brinkac L.B."/>
            <person name="Brown J.L."/>
            <person name="Bruce D.B."/>
            <person name="Detter C."/>
            <person name="Green L.D."/>
            <person name="Munk C.A."/>
            <person name="Rogers Y.C."/>
            <person name="Tapia R."/>
            <person name="Sims D.R."/>
            <person name="Smith L.A."/>
            <person name="Smith T.J."/>
            <person name="Sutton G."/>
            <person name="Brettin T."/>
        </authorList>
    </citation>
    <scope>NUCLEOTIDE SEQUENCE [LARGE SCALE GENOMIC DNA]</scope>
    <source>
        <strain evidence="5">E4 str. BoNT E BL5262</strain>
    </source>
</reference>
<feature type="chain" id="PRO_5002937093" evidence="3">
    <location>
        <begin position="28"/>
        <end position="151"/>
    </location>
</feature>
<evidence type="ECO:0000256" key="2">
    <source>
        <dbReference type="PROSITE-ProRule" id="PRU00591"/>
    </source>
</evidence>
<evidence type="ECO:0000313" key="5">
    <source>
        <dbReference type="Proteomes" id="UP000003081"/>
    </source>
</evidence>
<name>C4III8_CLOBU</name>
<dbReference type="Proteomes" id="UP000003081">
    <property type="component" value="Unassembled WGS sequence"/>
</dbReference>
<feature type="signal peptide" evidence="3">
    <location>
        <begin position="1"/>
        <end position="27"/>
    </location>
</feature>
<organism evidence="4 5">
    <name type="scientific">Clostridium butyricum E4 str. BoNT E BL5262</name>
    <dbReference type="NCBI Taxonomy" id="632245"/>
    <lineage>
        <taxon>Bacteria</taxon>
        <taxon>Bacillati</taxon>
        <taxon>Bacillota</taxon>
        <taxon>Clostridia</taxon>
        <taxon>Eubacteriales</taxon>
        <taxon>Clostridiaceae</taxon>
        <taxon>Clostridium</taxon>
    </lineage>
</organism>
<dbReference type="EMBL" id="ACOM01000005">
    <property type="protein sequence ID" value="EEP54532.1"/>
    <property type="molecule type" value="Genomic_DNA"/>
</dbReference>
<evidence type="ECO:0000313" key="4">
    <source>
        <dbReference type="EMBL" id="EEP54532.1"/>
    </source>
</evidence>
<dbReference type="PROSITE" id="PS51170">
    <property type="entry name" value="CW"/>
    <property type="match status" value="1"/>
</dbReference>